<feature type="transmembrane region" description="Helical" evidence="1">
    <location>
        <begin position="38"/>
        <end position="55"/>
    </location>
</feature>
<evidence type="ECO:0000313" key="3">
    <source>
        <dbReference type="Proteomes" id="UP000800036"/>
    </source>
</evidence>
<reference evidence="2" key="1">
    <citation type="journal article" date="2020" name="Stud. Mycol.">
        <title>101 Dothideomycetes genomes: a test case for predicting lifestyles and emergence of pathogens.</title>
        <authorList>
            <person name="Haridas S."/>
            <person name="Albert R."/>
            <person name="Binder M."/>
            <person name="Bloem J."/>
            <person name="Labutti K."/>
            <person name="Salamov A."/>
            <person name="Andreopoulos B."/>
            <person name="Baker S."/>
            <person name="Barry K."/>
            <person name="Bills G."/>
            <person name="Bluhm B."/>
            <person name="Cannon C."/>
            <person name="Castanera R."/>
            <person name="Culley D."/>
            <person name="Daum C."/>
            <person name="Ezra D."/>
            <person name="Gonzalez J."/>
            <person name="Henrissat B."/>
            <person name="Kuo A."/>
            <person name="Liang C."/>
            <person name="Lipzen A."/>
            <person name="Lutzoni F."/>
            <person name="Magnuson J."/>
            <person name="Mondo S."/>
            <person name="Nolan M."/>
            <person name="Ohm R."/>
            <person name="Pangilinan J."/>
            <person name="Park H.-J."/>
            <person name="Ramirez L."/>
            <person name="Alfaro M."/>
            <person name="Sun H."/>
            <person name="Tritt A."/>
            <person name="Yoshinaga Y."/>
            <person name="Zwiers L.-H."/>
            <person name="Turgeon B."/>
            <person name="Goodwin S."/>
            <person name="Spatafora J."/>
            <person name="Crous P."/>
            <person name="Grigoriev I."/>
        </authorList>
    </citation>
    <scope>NUCLEOTIDE SEQUENCE</scope>
    <source>
        <strain evidence="2">CBS 107.79</strain>
    </source>
</reference>
<evidence type="ECO:0000256" key="1">
    <source>
        <dbReference type="SAM" id="Phobius"/>
    </source>
</evidence>
<evidence type="ECO:0000313" key="2">
    <source>
        <dbReference type="EMBL" id="KAF1977336.1"/>
    </source>
</evidence>
<gene>
    <name evidence="2" type="ORF">BU23DRAFT_659576</name>
</gene>
<dbReference type="OrthoDB" id="10042947at2759"/>
<proteinExistence type="predicted"/>
<keyword evidence="1" id="KW-0472">Membrane</keyword>
<keyword evidence="1" id="KW-0812">Transmembrane</keyword>
<feature type="transmembrane region" description="Helical" evidence="1">
    <location>
        <begin position="61"/>
        <end position="77"/>
    </location>
</feature>
<protein>
    <submittedName>
        <fullName evidence="2">Uncharacterized protein</fullName>
    </submittedName>
</protein>
<organism evidence="2 3">
    <name type="scientific">Bimuria novae-zelandiae CBS 107.79</name>
    <dbReference type="NCBI Taxonomy" id="1447943"/>
    <lineage>
        <taxon>Eukaryota</taxon>
        <taxon>Fungi</taxon>
        <taxon>Dikarya</taxon>
        <taxon>Ascomycota</taxon>
        <taxon>Pezizomycotina</taxon>
        <taxon>Dothideomycetes</taxon>
        <taxon>Pleosporomycetidae</taxon>
        <taxon>Pleosporales</taxon>
        <taxon>Massarineae</taxon>
        <taxon>Didymosphaeriaceae</taxon>
        <taxon>Bimuria</taxon>
    </lineage>
</organism>
<keyword evidence="3" id="KW-1185">Reference proteome</keyword>
<sequence>MPSLPALTIYLFGLTALAAGIFTVFGPQPASCAPEAQANGLAAIAVGSFYILAAAQENKSFFFLTLATRALTTVVFWRNAARFGGKWGVAAVWEGGGAVLTTGALWVGGWRGTGRV</sequence>
<feature type="transmembrane region" description="Helical" evidence="1">
    <location>
        <begin position="6"/>
        <end position="26"/>
    </location>
</feature>
<dbReference type="Proteomes" id="UP000800036">
    <property type="component" value="Unassembled WGS sequence"/>
</dbReference>
<name>A0A6A5VR13_9PLEO</name>
<accession>A0A6A5VR13</accession>
<dbReference type="AlphaFoldDB" id="A0A6A5VR13"/>
<dbReference type="EMBL" id="ML976663">
    <property type="protein sequence ID" value="KAF1977336.1"/>
    <property type="molecule type" value="Genomic_DNA"/>
</dbReference>
<keyword evidence="1" id="KW-1133">Transmembrane helix</keyword>